<accession>A0A9P1IAP0</accession>
<sequence>MGIFTKNKKSKDKKNKKEKTKKTGKKEKKKSKKKQHQNSESSSSSSDSDKKQKGIPSNQNEVQLVDQKFKMAGALQNKPKNPVDYPKKLMQSEYRQMFNTNSNLSNEECMLLDDFLKKKAELRSSDLMVVCEKLVDEEKKSNRLKIVTKYDEGRFGAIYVVQREAAVDDNVVANSPFMIMKTALRNLSSPEVCARLTREIRILTQFCSADTSGRRIPTIQLEGRVLGVPFFVIPLMDVNLEKCREDINGFFSPPAAFYIAQEVLMAMKFIHSRGFLHRDIKPTNIVLNAANRNQWFLIDFGECVQANKSIGQSPPDGYGLPFISRETHELLNTVGKNTFIQDLESWFYVFLDMIRPLSWRELIVLPKVHKIKTKFWEDVEASLPSSDYPPQVLAIAKLLSGSRRPEPPYKEFSQLLESGFVSLKESDWKADWLNREEAAIRNKPLKERYEAQKSTLADSQRKKVEKSTRNKSIYCAVTNVPSEDDVGKTARGQKSKTNNSMYGSAPVAKPSSTKMAKIVEDDPLPTKAASKMRQNLSVYMDVNQQVKAKTPNQSNRTKRKYKT</sequence>
<dbReference type="OrthoDB" id="2687620at2759"/>
<dbReference type="EMBL" id="CANHGI010000002">
    <property type="protein sequence ID" value="CAI5440646.1"/>
    <property type="molecule type" value="Genomic_DNA"/>
</dbReference>
<gene>
    <name evidence="4" type="ORF">CAMP_LOCUS3283</name>
</gene>
<proteinExistence type="predicted"/>
<protein>
    <recommendedName>
        <fullName evidence="1">non-specific serine/threonine protein kinase</fullName>
        <ecNumber evidence="1">2.7.11.1</ecNumber>
    </recommendedName>
</protein>
<dbReference type="PANTHER" id="PTHR11909">
    <property type="entry name" value="CASEIN KINASE-RELATED"/>
    <property type="match status" value="1"/>
</dbReference>
<organism evidence="4 5">
    <name type="scientific">Caenorhabditis angaria</name>
    <dbReference type="NCBI Taxonomy" id="860376"/>
    <lineage>
        <taxon>Eukaryota</taxon>
        <taxon>Metazoa</taxon>
        <taxon>Ecdysozoa</taxon>
        <taxon>Nematoda</taxon>
        <taxon>Chromadorea</taxon>
        <taxon>Rhabditida</taxon>
        <taxon>Rhabditina</taxon>
        <taxon>Rhabditomorpha</taxon>
        <taxon>Rhabditoidea</taxon>
        <taxon>Rhabditidae</taxon>
        <taxon>Peloderinae</taxon>
        <taxon>Caenorhabditis</taxon>
    </lineage>
</organism>
<dbReference type="InterPro" id="IPR011009">
    <property type="entry name" value="Kinase-like_dom_sf"/>
</dbReference>
<dbReference type="Gene3D" id="1.10.510.10">
    <property type="entry name" value="Transferase(Phosphotransferase) domain 1"/>
    <property type="match status" value="1"/>
</dbReference>
<feature type="compositionally biased region" description="Polar residues" evidence="2">
    <location>
        <begin position="540"/>
        <end position="555"/>
    </location>
</feature>
<evidence type="ECO:0000256" key="1">
    <source>
        <dbReference type="ARBA" id="ARBA00012513"/>
    </source>
</evidence>
<feature type="compositionally biased region" description="Basic residues" evidence="2">
    <location>
        <begin position="1"/>
        <end position="36"/>
    </location>
</feature>
<dbReference type="PROSITE" id="PS50011">
    <property type="entry name" value="PROTEIN_KINASE_DOM"/>
    <property type="match status" value="1"/>
</dbReference>
<comment type="caution">
    <text evidence="4">The sequence shown here is derived from an EMBL/GenBank/DDBJ whole genome shotgun (WGS) entry which is preliminary data.</text>
</comment>
<reference evidence="4" key="1">
    <citation type="submission" date="2022-11" db="EMBL/GenBank/DDBJ databases">
        <authorList>
            <person name="Kikuchi T."/>
        </authorList>
    </citation>
    <scope>NUCLEOTIDE SEQUENCE</scope>
    <source>
        <strain evidence="4">PS1010</strain>
    </source>
</reference>
<dbReference type="EC" id="2.7.11.1" evidence="1"/>
<dbReference type="GO" id="GO:0005524">
    <property type="term" value="F:ATP binding"/>
    <property type="evidence" value="ECO:0007669"/>
    <property type="project" value="InterPro"/>
</dbReference>
<dbReference type="InterPro" id="IPR000719">
    <property type="entry name" value="Prot_kinase_dom"/>
</dbReference>
<evidence type="ECO:0000259" key="3">
    <source>
        <dbReference type="PROSITE" id="PS50011"/>
    </source>
</evidence>
<evidence type="ECO:0000256" key="2">
    <source>
        <dbReference type="SAM" id="MobiDB-lite"/>
    </source>
</evidence>
<dbReference type="GO" id="GO:0004674">
    <property type="term" value="F:protein serine/threonine kinase activity"/>
    <property type="evidence" value="ECO:0007669"/>
    <property type="project" value="UniProtKB-EC"/>
</dbReference>
<evidence type="ECO:0000313" key="5">
    <source>
        <dbReference type="Proteomes" id="UP001152747"/>
    </source>
</evidence>
<dbReference type="PROSITE" id="PS00108">
    <property type="entry name" value="PROTEIN_KINASE_ST"/>
    <property type="match status" value="1"/>
</dbReference>
<dbReference type="InterPro" id="IPR008271">
    <property type="entry name" value="Ser/Thr_kinase_AS"/>
</dbReference>
<dbReference type="Pfam" id="PF00069">
    <property type="entry name" value="Pkinase"/>
    <property type="match status" value="1"/>
</dbReference>
<dbReference type="InterPro" id="IPR050235">
    <property type="entry name" value="CK1_Ser-Thr_kinase"/>
</dbReference>
<dbReference type="Proteomes" id="UP001152747">
    <property type="component" value="Unassembled WGS sequence"/>
</dbReference>
<feature type="domain" description="Protein kinase" evidence="3">
    <location>
        <begin position="144"/>
        <end position="540"/>
    </location>
</feature>
<name>A0A9P1IAP0_9PELO</name>
<feature type="region of interest" description="Disordered" evidence="2">
    <location>
        <begin position="540"/>
        <end position="563"/>
    </location>
</feature>
<dbReference type="SUPFAM" id="SSF56112">
    <property type="entry name" value="Protein kinase-like (PK-like)"/>
    <property type="match status" value="1"/>
</dbReference>
<dbReference type="AlphaFoldDB" id="A0A9P1IAP0"/>
<feature type="region of interest" description="Disordered" evidence="2">
    <location>
        <begin position="1"/>
        <end position="61"/>
    </location>
</feature>
<feature type="region of interest" description="Disordered" evidence="2">
    <location>
        <begin position="484"/>
        <end position="514"/>
    </location>
</feature>
<dbReference type="SMART" id="SM00220">
    <property type="entry name" value="S_TKc"/>
    <property type="match status" value="1"/>
</dbReference>
<keyword evidence="5" id="KW-1185">Reference proteome</keyword>
<evidence type="ECO:0000313" key="4">
    <source>
        <dbReference type="EMBL" id="CAI5440646.1"/>
    </source>
</evidence>